<dbReference type="KEGG" id="ahel:Q31a_13290"/>
<proteinExistence type="predicted"/>
<organism evidence="1 2">
    <name type="scientific">Aureliella helgolandensis</name>
    <dbReference type="NCBI Taxonomy" id="2527968"/>
    <lineage>
        <taxon>Bacteria</taxon>
        <taxon>Pseudomonadati</taxon>
        <taxon>Planctomycetota</taxon>
        <taxon>Planctomycetia</taxon>
        <taxon>Pirellulales</taxon>
        <taxon>Pirellulaceae</taxon>
        <taxon>Aureliella</taxon>
    </lineage>
</organism>
<evidence type="ECO:0000313" key="1">
    <source>
        <dbReference type="EMBL" id="QDV23036.1"/>
    </source>
</evidence>
<gene>
    <name evidence="1" type="ORF">Q31a_13290</name>
</gene>
<sequence>MTFIQWLESRNIDCLELTAELEAALQSQWKAQFPVPTLERLIVPSDCLWPARGYWTPPVSR</sequence>
<keyword evidence="2" id="KW-1185">Reference proteome</keyword>
<dbReference type="Proteomes" id="UP000318017">
    <property type="component" value="Chromosome"/>
</dbReference>
<evidence type="ECO:0000313" key="2">
    <source>
        <dbReference type="Proteomes" id="UP000318017"/>
    </source>
</evidence>
<name>A0A518G361_9BACT</name>
<reference evidence="1 2" key="1">
    <citation type="submission" date="2019-02" db="EMBL/GenBank/DDBJ databases">
        <title>Deep-cultivation of Planctomycetes and their phenomic and genomic characterization uncovers novel biology.</title>
        <authorList>
            <person name="Wiegand S."/>
            <person name="Jogler M."/>
            <person name="Boedeker C."/>
            <person name="Pinto D."/>
            <person name="Vollmers J."/>
            <person name="Rivas-Marin E."/>
            <person name="Kohn T."/>
            <person name="Peeters S.H."/>
            <person name="Heuer A."/>
            <person name="Rast P."/>
            <person name="Oberbeckmann S."/>
            <person name="Bunk B."/>
            <person name="Jeske O."/>
            <person name="Meyerdierks A."/>
            <person name="Storesund J.E."/>
            <person name="Kallscheuer N."/>
            <person name="Luecker S."/>
            <person name="Lage O.M."/>
            <person name="Pohl T."/>
            <person name="Merkel B.J."/>
            <person name="Hornburger P."/>
            <person name="Mueller R.-W."/>
            <person name="Bruemmer F."/>
            <person name="Labrenz M."/>
            <person name="Spormann A.M."/>
            <person name="Op den Camp H."/>
            <person name="Overmann J."/>
            <person name="Amann R."/>
            <person name="Jetten M.S.M."/>
            <person name="Mascher T."/>
            <person name="Medema M.H."/>
            <person name="Devos D.P."/>
            <person name="Kaster A.-K."/>
            <person name="Ovreas L."/>
            <person name="Rohde M."/>
            <person name="Galperin M.Y."/>
            <person name="Jogler C."/>
        </authorList>
    </citation>
    <scope>NUCLEOTIDE SEQUENCE [LARGE SCALE GENOMIC DNA]</scope>
    <source>
        <strain evidence="1 2">Q31a</strain>
    </source>
</reference>
<dbReference type="RefSeq" id="WP_145075491.1">
    <property type="nucleotide sequence ID" value="NZ_CP036298.1"/>
</dbReference>
<protein>
    <submittedName>
        <fullName evidence="1">Uncharacterized protein</fullName>
    </submittedName>
</protein>
<accession>A0A518G361</accession>
<dbReference type="EMBL" id="CP036298">
    <property type="protein sequence ID" value="QDV23036.1"/>
    <property type="molecule type" value="Genomic_DNA"/>
</dbReference>
<dbReference type="AlphaFoldDB" id="A0A518G361"/>